<dbReference type="InterPro" id="IPR001498">
    <property type="entry name" value="Impact_N"/>
</dbReference>
<protein>
    <recommendedName>
        <fullName evidence="2">Impact N-terminal domain-containing protein</fullName>
    </recommendedName>
</protein>
<comment type="caution">
    <text evidence="3">The sequence shown here is derived from an EMBL/GenBank/DDBJ whole genome shotgun (WGS) entry which is preliminary data.</text>
</comment>
<sequence>MQVFDKIITDRGSRYAVSGGPVADRKAVRAFLKDLTRRKAFVKATHNSWAALLPDGPAKGDDGEAGAGAVILRKLEGAGLEGHVVVVTRWFGGTKLGGDRFRRVADAVDHYLAHREPTT</sequence>
<evidence type="ECO:0000259" key="2">
    <source>
        <dbReference type="Pfam" id="PF01205"/>
    </source>
</evidence>
<organism evidence="3 4">
    <name type="scientific">Sinisalibacter lacisalsi</name>
    <dbReference type="NCBI Taxonomy" id="1526570"/>
    <lineage>
        <taxon>Bacteria</taxon>
        <taxon>Pseudomonadati</taxon>
        <taxon>Pseudomonadota</taxon>
        <taxon>Alphaproteobacteria</taxon>
        <taxon>Rhodobacterales</taxon>
        <taxon>Roseobacteraceae</taxon>
        <taxon>Sinisalibacter</taxon>
    </lineage>
</organism>
<comment type="similarity">
    <text evidence="1">Belongs to the IMPACT family.</text>
</comment>
<dbReference type="Gene3D" id="3.30.230.30">
    <property type="entry name" value="Impact, N-terminal domain"/>
    <property type="match status" value="1"/>
</dbReference>
<dbReference type="SUPFAM" id="SSF54211">
    <property type="entry name" value="Ribosomal protein S5 domain 2-like"/>
    <property type="match status" value="1"/>
</dbReference>
<evidence type="ECO:0000256" key="1">
    <source>
        <dbReference type="ARBA" id="ARBA00007665"/>
    </source>
</evidence>
<reference evidence="4" key="1">
    <citation type="journal article" date="2019" name="Int. J. Syst. Evol. Microbiol.">
        <title>The Global Catalogue of Microorganisms (GCM) 10K type strain sequencing project: providing services to taxonomists for standard genome sequencing and annotation.</title>
        <authorList>
            <consortium name="The Broad Institute Genomics Platform"/>
            <consortium name="The Broad Institute Genome Sequencing Center for Infectious Disease"/>
            <person name="Wu L."/>
            <person name="Ma J."/>
        </authorList>
    </citation>
    <scope>NUCLEOTIDE SEQUENCE [LARGE SCALE GENOMIC DNA]</scope>
    <source>
        <strain evidence="4">CGMCC 1.12922</strain>
    </source>
</reference>
<feature type="domain" description="Impact N-terminal" evidence="2">
    <location>
        <begin position="11"/>
        <end position="110"/>
    </location>
</feature>
<evidence type="ECO:0000313" key="4">
    <source>
        <dbReference type="Proteomes" id="UP000617355"/>
    </source>
</evidence>
<dbReference type="InterPro" id="IPR020569">
    <property type="entry name" value="UPF0029_Impact_CS"/>
</dbReference>
<keyword evidence="4" id="KW-1185">Reference proteome</keyword>
<accession>A0ABQ1QQJ4</accession>
<dbReference type="EMBL" id="BMGI01000003">
    <property type="protein sequence ID" value="GGD38724.1"/>
    <property type="molecule type" value="Genomic_DNA"/>
</dbReference>
<dbReference type="Pfam" id="PF01205">
    <property type="entry name" value="Impact_N"/>
    <property type="match status" value="1"/>
</dbReference>
<name>A0ABQ1QQJ4_9RHOB</name>
<dbReference type="PANTHER" id="PTHR16301:SF25">
    <property type="entry name" value="PROTEIN IMPACT"/>
    <property type="match status" value="1"/>
</dbReference>
<gene>
    <name evidence="3" type="ORF">GCM10011358_23240</name>
</gene>
<dbReference type="InterPro" id="IPR020568">
    <property type="entry name" value="Ribosomal_Su5_D2-typ_SF"/>
</dbReference>
<proteinExistence type="inferred from homology"/>
<dbReference type="PANTHER" id="PTHR16301">
    <property type="entry name" value="IMPACT-RELATED"/>
    <property type="match status" value="1"/>
</dbReference>
<evidence type="ECO:0000313" key="3">
    <source>
        <dbReference type="EMBL" id="GGD38724.1"/>
    </source>
</evidence>
<dbReference type="RefSeq" id="WP_188527834.1">
    <property type="nucleotide sequence ID" value="NZ_BMGI01000003.1"/>
</dbReference>
<dbReference type="Proteomes" id="UP000617355">
    <property type="component" value="Unassembled WGS sequence"/>
</dbReference>
<dbReference type="PROSITE" id="PS00910">
    <property type="entry name" value="UPF0029"/>
    <property type="match status" value="1"/>
</dbReference>
<dbReference type="InterPro" id="IPR036956">
    <property type="entry name" value="Impact_N_sf"/>
</dbReference>
<dbReference type="InterPro" id="IPR023582">
    <property type="entry name" value="Impact"/>
</dbReference>